<protein>
    <submittedName>
        <fullName evidence="3">RimJ/RimL family protein N-acetyltransferase</fullName>
    </submittedName>
</protein>
<keyword evidence="3" id="KW-0808">Transferase</keyword>
<sequence length="218" mass="24652">MSLALYPPLNVRVVTPTLELHGATDELLAQLLPVVRAGVADREPFPFDDPMSLYEDNPVRERRWLQAIWRGRGTVRPEQWRLYFVVVLDGVPVGMQDVIGVHFKEFRTVSTFSWLAPDVRRRGVGREMRAAALHLAFAGLGAREATSEAFSDNVASNRVSEGLGYRRDGTEWATRRGQPAVLNRWRLGREEWAVTRRDDIDLSGVEACRPVLFIDPGE</sequence>
<dbReference type="EMBL" id="BNAJ01000001">
    <property type="protein sequence ID" value="GHF28677.1"/>
    <property type="molecule type" value="Genomic_DNA"/>
</dbReference>
<reference evidence="2" key="4">
    <citation type="submission" date="2024-05" db="EMBL/GenBank/DDBJ databases">
        <authorList>
            <person name="Sun Q."/>
            <person name="Zhou Y."/>
        </authorList>
    </citation>
    <scope>NUCLEOTIDE SEQUENCE</scope>
    <source>
        <strain evidence="2">CGMCC 1.18437</strain>
    </source>
</reference>
<evidence type="ECO:0000313" key="2">
    <source>
        <dbReference type="EMBL" id="GHF28677.1"/>
    </source>
</evidence>
<dbReference type="Pfam" id="PF13302">
    <property type="entry name" value="Acetyltransf_3"/>
    <property type="match status" value="1"/>
</dbReference>
<evidence type="ECO:0000259" key="1">
    <source>
        <dbReference type="PROSITE" id="PS51186"/>
    </source>
</evidence>
<dbReference type="PROSITE" id="PS51186">
    <property type="entry name" value="GNAT"/>
    <property type="match status" value="1"/>
</dbReference>
<dbReference type="SUPFAM" id="SSF55729">
    <property type="entry name" value="Acyl-CoA N-acyltransferases (Nat)"/>
    <property type="match status" value="1"/>
</dbReference>
<dbReference type="InterPro" id="IPR016181">
    <property type="entry name" value="Acyl_CoA_acyltransferase"/>
</dbReference>
<keyword evidence="5" id="KW-1185">Reference proteome</keyword>
<dbReference type="InterPro" id="IPR000182">
    <property type="entry name" value="GNAT_dom"/>
</dbReference>
<name>A0A7W8NQW7_9DEIO</name>
<dbReference type="GO" id="GO:0005737">
    <property type="term" value="C:cytoplasm"/>
    <property type="evidence" value="ECO:0007669"/>
    <property type="project" value="TreeGrafter"/>
</dbReference>
<organism evidence="3 4">
    <name type="scientific">Deinococcus metalli</name>
    <dbReference type="NCBI Taxonomy" id="1141878"/>
    <lineage>
        <taxon>Bacteria</taxon>
        <taxon>Thermotogati</taxon>
        <taxon>Deinococcota</taxon>
        <taxon>Deinococci</taxon>
        <taxon>Deinococcales</taxon>
        <taxon>Deinococcaceae</taxon>
        <taxon>Deinococcus</taxon>
    </lineage>
</organism>
<dbReference type="RefSeq" id="WP_184109712.1">
    <property type="nucleotide sequence ID" value="NZ_BNAJ01000001.1"/>
</dbReference>
<gene>
    <name evidence="2" type="ORF">GCM10017781_00790</name>
    <name evidence="3" type="ORF">HNQ07_000961</name>
</gene>
<dbReference type="GO" id="GO:0008999">
    <property type="term" value="F:protein-N-terminal-alanine acetyltransferase activity"/>
    <property type="evidence" value="ECO:0007669"/>
    <property type="project" value="TreeGrafter"/>
</dbReference>
<dbReference type="PANTHER" id="PTHR43441:SF11">
    <property type="entry name" value="RIBOSOMAL-PROTEIN-SERINE ACETYLTRANSFERASE"/>
    <property type="match status" value="1"/>
</dbReference>
<evidence type="ECO:0000313" key="4">
    <source>
        <dbReference type="Proteomes" id="UP000539473"/>
    </source>
</evidence>
<accession>A0A7W8NQW7</accession>
<dbReference type="PANTHER" id="PTHR43441">
    <property type="entry name" value="RIBOSOMAL-PROTEIN-SERINE ACETYLTRANSFERASE"/>
    <property type="match status" value="1"/>
</dbReference>
<dbReference type="GO" id="GO:1990189">
    <property type="term" value="F:protein N-terminal-serine acetyltransferase activity"/>
    <property type="evidence" value="ECO:0007669"/>
    <property type="project" value="TreeGrafter"/>
</dbReference>
<dbReference type="Proteomes" id="UP000539473">
    <property type="component" value="Unassembled WGS sequence"/>
</dbReference>
<dbReference type="InterPro" id="IPR051908">
    <property type="entry name" value="Ribosomal_N-acetyltransferase"/>
</dbReference>
<evidence type="ECO:0000313" key="5">
    <source>
        <dbReference type="Proteomes" id="UP000619376"/>
    </source>
</evidence>
<comment type="caution">
    <text evidence="3">The sequence shown here is derived from an EMBL/GenBank/DDBJ whole genome shotgun (WGS) entry which is preliminary data.</text>
</comment>
<dbReference type="Proteomes" id="UP000619376">
    <property type="component" value="Unassembled WGS sequence"/>
</dbReference>
<reference evidence="5" key="2">
    <citation type="journal article" date="2019" name="Int. J. Syst. Evol. Microbiol.">
        <title>The Global Catalogue of Microorganisms (GCM) 10K type strain sequencing project: providing services to taxonomists for standard genome sequencing and annotation.</title>
        <authorList>
            <consortium name="The Broad Institute Genomics Platform"/>
            <consortium name="The Broad Institute Genome Sequencing Center for Infectious Disease"/>
            <person name="Wu L."/>
            <person name="Ma J."/>
        </authorList>
    </citation>
    <scope>NUCLEOTIDE SEQUENCE [LARGE SCALE GENOMIC DNA]</scope>
    <source>
        <strain evidence="5">CGMCC 1.18437</strain>
    </source>
</reference>
<dbReference type="AlphaFoldDB" id="A0A7W8NQW7"/>
<dbReference type="Gene3D" id="3.40.630.30">
    <property type="match status" value="1"/>
</dbReference>
<proteinExistence type="predicted"/>
<feature type="domain" description="N-acetyltransferase" evidence="1">
    <location>
        <begin position="39"/>
        <end position="188"/>
    </location>
</feature>
<dbReference type="EMBL" id="JACHFK010000001">
    <property type="protein sequence ID" value="MBB5375517.1"/>
    <property type="molecule type" value="Genomic_DNA"/>
</dbReference>
<evidence type="ECO:0000313" key="3">
    <source>
        <dbReference type="EMBL" id="MBB5375517.1"/>
    </source>
</evidence>
<reference evidence="3 4" key="3">
    <citation type="submission" date="2020-08" db="EMBL/GenBank/DDBJ databases">
        <title>Genomic Encyclopedia of Type Strains, Phase IV (KMG-IV): sequencing the most valuable type-strain genomes for metagenomic binning, comparative biology and taxonomic classification.</title>
        <authorList>
            <person name="Goeker M."/>
        </authorList>
    </citation>
    <scope>NUCLEOTIDE SEQUENCE [LARGE SCALE GENOMIC DNA]</scope>
    <source>
        <strain evidence="3 4">DSM 27521</strain>
    </source>
</reference>
<reference evidence="2" key="1">
    <citation type="journal article" date="2014" name="Int. J. Syst. Evol. Microbiol.">
        <title>Complete genome of a new Firmicutes species belonging to the dominant human colonic microbiota ('Ruminococcus bicirculans') reveals two chromosomes and a selective capacity to utilize plant glucans.</title>
        <authorList>
            <consortium name="NISC Comparative Sequencing Program"/>
            <person name="Wegmann U."/>
            <person name="Louis P."/>
            <person name="Goesmann A."/>
            <person name="Henrissat B."/>
            <person name="Duncan S.H."/>
            <person name="Flint H.J."/>
        </authorList>
    </citation>
    <scope>NUCLEOTIDE SEQUENCE</scope>
    <source>
        <strain evidence="2">CGMCC 1.18437</strain>
    </source>
</reference>